<evidence type="ECO:0000313" key="1">
    <source>
        <dbReference type="EMBL" id="CAB4888914.1"/>
    </source>
</evidence>
<reference evidence="1" key="1">
    <citation type="submission" date="2020-05" db="EMBL/GenBank/DDBJ databases">
        <authorList>
            <person name="Chiriac C."/>
            <person name="Salcher M."/>
            <person name="Ghai R."/>
            <person name="Kavagutti S V."/>
        </authorList>
    </citation>
    <scope>NUCLEOTIDE SEQUENCE</scope>
</reference>
<gene>
    <name evidence="1" type="ORF">UFOPK3376_02642</name>
</gene>
<accession>A0A6J7F5J5</accession>
<proteinExistence type="predicted"/>
<protein>
    <submittedName>
        <fullName evidence="1">Unannotated protein</fullName>
    </submittedName>
</protein>
<dbReference type="AlphaFoldDB" id="A0A6J7F5J5"/>
<organism evidence="1">
    <name type="scientific">freshwater metagenome</name>
    <dbReference type="NCBI Taxonomy" id="449393"/>
    <lineage>
        <taxon>unclassified sequences</taxon>
        <taxon>metagenomes</taxon>
        <taxon>ecological metagenomes</taxon>
    </lineage>
</organism>
<sequence>MPSAVALEMPALPSAMNSTMQSSGAAKCEKCSWPSSGSYRRATEGLYPATITSRSTSKPTFMSFSVQPMKMLFSGMYGNSFTVTSEMKHSAPSLPMTMWRISGPAARRGTFLIRDT</sequence>
<dbReference type="EMBL" id="CAFBLP010000092">
    <property type="protein sequence ID" value="CAB4888914.1"/>
    <property type="molecule type" value="Genomic_DNA"/>
</dbReference>
<name>A0A6J7F5J5_9ZZZZ</name>